<dbReference type="CDD" id="cd09859">
    <property type="entry name" value="PIN_53EXO"/>
    <property type="match status" value="1"/>
</dbReference>
<feature type="signal peptide" evidence="6">
    <location>
        <begin position="1"/>
        <end position="24"/>
    </location>
</feature>
<dbReference type="InterPro" id="IPR002421">
    <property type="entry name" value="5-3_exonuclease"/>
</dbReference>
<dbReference type="Pfam" id="PF01367">
    <property type="entry name" value="5_3_exonuc"/>
    <property type="match status" value="1"/>
</dbReference>
<comment type="function">
    <text evidence="4">5'-3' exonuclease acting preferentially on double-stranded DNA.</text>
</comment>
<evidence type="ECO:0000256" key="4">
    <source>
        <dbReference type="ARBA" id="ARBA00049957"/>
    </source>
</evidence>
<feature type="chain" id="PRO_5039641672" description="5'-3' exonuclease" evidence="6">
    <location>
        <begin position="25"/>
        <end position="305"/>
    </location>
</feature>
<evidence type="ECO:0000256" key="3">
    <source>
        <dbReference type="ARBA" id="ARBA00023125"/>
    </source>
</evidence>
<dbReference type="InterPro" id="IPR020045">
    <property type="entry name" value="DNA_polI_H3TH"/>
</dbReference>
<dbReference type="InterPro" id="IPR038969">
    <property type="entry name" value="FEN"/>
</dbReference>
<evidence type="ECO:0000256" key="2">
    <source>
        <dbReference type="ARBA" id="ARBA00022801"/>
    </source>
</evidence>
<evidence type="ECO:0000256" key="5">
    <source>
        <dbReference type="ARBA" id="ARBA00050026"/>
    </source>
</evidence>
<feature type="domain" description="5'-3' exonuclease" evidence="7">
    <location>
        <begin position="4"/>
        <end position="266"/>
    </location>
</feature>
<dbReference type="InterPro" id="IPR029060">
    <property type="entry name" value="PIN-like_dom_sf"/>
</dbReference>
<dbReference type="SUPFAM" id="SSF47807">
    <property type="entry name" value="5' to 3' exonuclease, C-terminal subdomain"/>
    <property type="match status" value="1"/>
</dbReference>
<dbReference type="GO" id="GO:0008409">
    <property type="term" value="F:5'-3' exonuclease activity"/>
    <property type="evidence" value="ECO:0007669"/>
    <property type="project" value="InterPro"/>
</dbReference>
<dbReference type="AlphaFoldDB" id="A0A1I2MW37"/>
<keyword evidence="2" id="KW-0378">Hydrolase</keyword>
<keyword evidence="6" id="KW-0732">Signal</keyword>
<dbReference type="CDD" id="cd09898">
    <property type="entry name" value="H3TH_53EXO"/>
    <property type="match status" value="1"/>
</dbReference>
<evidence type="ECO:0000313" key="9">
    <source>
        <dbReference type="Proteomes" id="UP000198752"/>
    </source>
</evidence>
<dbReference type="GO" id="GO:0003677">
    <property type="term" value="F:DNA binding"/>
    <property type="evidence" value="ECO:0007669"/>
    <property type="project" value="UniProtKB-KW"/>
</dbReference>
<dbReference type="Proteomes" id="UP000198752">
    <property type="component" value="Unassembled WGS sequence"/>
</dbReference>
<dbReference type="InterPro" id="IPR020046">
    <property type="entry name" value="5-3_exonucl_a-hlix_arch_N"/>
</dbReference>
<dbReference type="OrthoDB" id="9806424at2"/>
<dbReference type="InterPro" id="IPR008918">
    <property type="entry name" value="HhH2"/>
</dbReference>
<dbReference type="SMART" id="SM00475">
    <property type="entry name" value="53EXOc"/>
    <property type="match status" value="1"/>
</dbReference>
<dbReference type="InterPro" id="IPR036279">
    <property type="entry name" value="5-3_exonuclease_C_sf"/>
</dbReference>
<dbReference type="STRING" id="269670.SAMN02982927_00135"/>
<dbReference type="EMBL" id="FOOY01000003">
    <property type="protein sequence ID" value="SFF95795.1"/>
    <property type="molecule type" value="Genomic_DNA"/>
</dbReference>
<dbReference type="PANTHER" id="PTHR42646:SF2">
    <property type="entry name" value="5'-3' EXONUCLEASE FAMILY PROTEIN"/>
    <property type="match status" value="1"/>
</dbReference>
<evidence type="ECO:0000256" key="1">
    <source>
        <dbReference type="ARBA" id="ARBA00022722"/>
    </source>
</evidence>
<reference evidence="9" key="1">
    <citation type="submission" date="2016-10" db="EMBL/GenBank/DDBJ databases">
        <authorList>
            <person name="Varghese N."/>
            <person name="Submissions S."/>
        </authorList>
    </citation>
    <scope>NUCLEOTIDE SEQUENCE [LARGE SCALE GENOMIC DNA]</scope>
    <source>
        <strain evidence="9">ATCC 700379</strain>
    </source>
</reference>
<sequence length="305" mass="33936">MSQQPQLLLVDGMALLFRAFYATAPTGQFMFNDQGTPTNGVQGFLRHLLLAIQKRKPTHIAVCWDMGSKTFRHQLFDGYKANRAAPPVEMVPQFDLAKEMIDAFGVPNIGVDGYEADDCIGTLAKKAQDEIKVSIVTGDRDLLQLLDSHISVDLLQKGYGNYRSFNEQLFCDHYGVTPQQFIEVKALMGDSSDGYPGVRGIGEKTAIKLINQFGSIDAILEHIDLLPNGQRKKISTDLSMLHLSRQLAEINCDAPVALDFKDASYTGITDSFAEKVNHLGMRLVNYEIVQQRWNKNEIHVAGDSI</sequence>
<evidence type="ECO:0000313" key="8">
    <source>
        <dbReference type="EMBL" id="SFF95795.1"/>
    </source>
</evidence>
<dbReference type="Pfam" id="PF02739">
    <property type="entry name" value="5_3_exonuc_N"/>
    <property type="match status" value="1"/>
</dbReference>
<proteinExistence type="predicted"/>
<dbReference type="Gene3D" id="1.10.150.20">
    <property type="entry name" value="5' to 3' exonuclease, C-terminal subdomain"/>
    <property type="match status" value="1"/>
</dbReference>
<dbReference type="SUPFAM" id="SSF88723">
    <property type="entry name" value="PIN domain-like"/>
    <property type="match status" value="1"/>
</dbReference>
<keyword evidence="9" id="KW-1185">Reference proteome</keyword>
<accession>A0A1I2MW37</accession>
<dbReference type="GO" id="GO:0017108">
    <property type="term" value="F:5'-flap endonuclease activity"/>
    <property type="evidence" value="ECO:0007669"/>
    <property type="project" value="InterPro"/>
</dbReference>
<evidence type="ECO:0000256" key="6">
    <source>
        <dbReference type="SAM" id="SignalP"/>
    </source>
</evidence>
<dbReference type="SMART" id="SM00279">
    <property type="entry name" value="HhH2"/>
    <property type="match status" value="1"/>
</dbReference>
<dbReference type="GO" id="GO:0033567">
    <property type="term" value="P:DNA replication, Okazaki fragment processing"/>
    <property type="evidence" value="ECO:0007669"/>
    <property type="project" value="InterPro"/>
</dbReference>
<name>A0A1I2MW37_9BACL</name>
<dbReference type="PANTHER" id="PTHR42646">
    <property type="entry name" value="FLAP ENDONUCLEASE XNI"/>
    <property type="match status" value="1"/>
</dbReference>
<dbReference type="Gene3D" id="3.40.50.1010">
    <property type="entry name" value="5'-nuclease"/>
    <property type="match status" value="1"/>
</dbReference>
<keyword evidence="1" id="KW-0540">Nuclease</keyword>
<organism evidence="8 9">
    <name type="scientific">Sporolactobacillus nakayamae</name>
    <dbReference type="NCBI Taxonomy" id="269670"/>
    <lineage>
        <taxon>Bacteria</taxon>
        <taxon>Bacillati</taxon>
        <taxon>Bacillota</taxon>
        <taxon>Bacilli</taxon>
        <taxon>Bacillales</taxon>
        <taxon>Sporolactobacillaceae</taxon>
        <taxon>Sporolactobacillus</taxon>
    </lineage>
</organism>
<dbReference type="FunFam" id="1.10.150.20:FF:000003">
    <property type="entry name" value="DNA polymerase I"/>
    <property type="match status" value="1"/>
</dbReference>
<dbReference type="RefSeq" id="WP_093669055.1">
    <property type="nucleotide sequence ID" value="NZ_FOOY01000003.1"/>
</dbReference>
<gene>
    <name evidence="8" type="ORF">SAMN02982927_00135</name>
</gene>
<keyword evidence="3" id="KW-0238">DNA-binding</keyword>
<protein>
    <recommendedName>
        <fullName evidence="5">5'-3' exonuclease</fullName>
    </recommendedName>
</protein>
<keyword evidence="8" id="KW-0269">Exonuclease</keyword>
<evidence type="ECO:0000259" key="7">
    <source>
        <dbReference type="SMART" id="SM00475"/>
    </source>
</evidence>